<dbReference type="WBParaSite" id="BTMF_0001174101-mRNA-1">
    <property type="protein sequence ID" value="BTMF_0001174101-mRNA-1"/>
    <property type="gene ID" value="BTMF_0001174101"/>
</dbReference>
<sequence length="39" mass="4707">MCIAYERNTAKKSHQLLPRWIPQKRSEKKGTMKSVNHYF</sequence>
<gene>
    <name evidence="1" type="ORF">BTMF_LOCUS9769</name>
</gene>
<proteinExistence type="predicted"/>
<dbReference type="EMBL" id="UZAG01017148">
    <property type="protein sequence ID" value="VDO33099.1"/>
    <property type="molecule type" value="Genomic_DNA"/>
</dbReference>
<organism evidence="3">
    <name type="scientific">Brugia timori</name>
    <dbReference type="NCBI Taxonomy" id="42155"/>
    <lineage>
        <taxon>Eukaryota</taxon>
        <taxon>Metazoa</taxon>
        <taxon>Ecdysozoa</taxon>
        <taxon>Nematoda</taxon>
        <taxon>Chromadorea</taxon>
        <taxon>Rhabditida</taxon>
        <taxon>Spirurina</taxon>
        <taxon>Spiruromorpha</taxon>
        <taxon>Filarioidea</taxon>
        <taxon>Onchocercidae</taxon>
        <taxon>Brugia</taxon>
    </lineage>
</organism>
<name>A0A0R3QVI3_9BILA</name>
<keyword evidence="2" id="KW-1185">Reference proteome</keyword>
<evidence type="ECO:0000313" key="3">
    <source>
        <dbReference type="WBParaSite" id="BTMF_0001174101-mRNA-1"/>
    </source>
</evidence>
<dbReference type="AlphaFoldDB" id="A0A0R3QVI3"/>
<reference evidence="3" key="1">
    <citation type="submission" date="2017-02" db="UniProtKB">
        <authorList>
            <consortium name="WormBaseParasite"/>
        </authorList>
    </citation>
    <scope>IDENTIFICATION</scope>
</reference>
<accession>A0A0R3QVI3</accession>
<reference evidence="1 2" key="2">
    <citation type="submission" date="2018-11" db="EMBL/GenBank/DDBJ databases">
        <authorList>
            <consortium name="Pathogen Informatics"/>
        </authorList>
    </citation>
    <scope>NUCLEOTIDE SEQUENCE [LARGE SCALE GENOMIC DNA]</scope>
</reference>
<evidence type="ECO:0000313" key="2">
    <source>
        <dbReference type="Proteomes" id="UP000280834"/>
    </source>
</evidence>
<dbReference type="Proteomes" id="UP000280834">
    <property type="component" value="Unassembled WGS sequence"/>
</dbReference>
<protein>
    <submittedName>
        <fullName evidence="1 3">Uncharacterized protein</fullName>
    </submittedName>
</protein>
<evidence type="ECO:0000313" key="1">
    <source>
        <dbReference type="EMBL" id="VDO33099.1"/>
    </source>
</evidence>